<comment type="similarity">
    <text evidence="1">Belongs to the wetA family.</text>
</comment>
<feature type="region of interest" description="Disordered" evidence="8">
    <location>
        <begin position="211"/>
        <end position="231"/>
    </location>
</feature>
<organism evidence="9 10">
    <name type="scientific">Polytolypa hystricis (strain UAMH7299)</name>
    <dbReference type="NCBI Taxonomy" id="1447883"/>
    <lineage>
        <taxon>Eukaryota</taxon>
        <taxon>Fungi</taxon>
        <taxon>Dikarya</taxon>
        <taxon>Ascomycota</taxon>
        <taxon>Pezizomycotina</taxon>
        <taxon>Eurotiomycetes</taxon>
        <taxon>Eurotiomycetidae</taxon>
        <taxon>Onygenales</taxon>
        <taxon>Onygenales incertae sedis</taxon>
        <taxon>Polytolypa</taxon>
    </lineage>
</organism>
<dbReference type="GO" id="GO:0048315">
    <property type="term" value="P:conidium formation"/>
    <property type="evidence" value="ECO:0007669"/>
    <property type="project" value="UniProtKB-KW"/>
</dbReference>
<evidence type="ECO:0000256" key="8">
    <source>
        <dbReference type="SAM" id="MobiDB-lite"/>
    </source>
</evidence>
<sequence length="413" mass="45419">MHSPMHSHPAVDYSNQWSNRFDHFDLHGPTNNPRLSMSAQSSPNLVHHATMGRIVEPTSDPHSNHIVRESTPVQIRRYEPDLTSRPQSMSMSPPNPSPDMRQRYLDQPTPLPTPPAQPPASHILRSQKSESPQMPSWPAETIDASIFQYTASGMPAPDNQSWWPPQAIPARDMQPYSQSAYQPMVMTPVPQRPNPPAGTMQDSLMLQFDSPVDMPSVTQSPLPGSAASCPEPIVQSPYNQLAASRDIQSAAPSFDLHLQRHFTPPSHNQPVSPASAASPGPSLRAPSTSAFHRSPKSRQHPHHNHHYHQQYQRRSHIRKSSSLSGNLSKGIKSSSNSNSSSSGPKAPITVSFVNFTPEDSHKLLTGVAPSGSSKTKARREQEAREKRRKLSEAALMAVRRAGGDIESLEAVLC</sequence>
<evidence type="ECO:0000313" key="9">
    <source>
        <dbReference type="EMBL" id="PGH20738.1"/>
    </source>
</evidence>
<feature type="region of interest" description="Disordered" evidence="8">
    <location>
        <begin position="259"/>
        <end position="345"/>
    </location>
</feature>
<evidence type="ECO:0000256" key="4">
    <source>
        <dbReference type="ARBA" id="ARBA00023015"/>
    </source>
</evidence>
<keyword evidence="7" id="KW-0183">Conidiation</keyword>
<name>A0A2B7YIQ2_POLH7</name>
<dbReference type="OrthoDB" id="2575228at2759"/>
<evidence type="ECO:0000256" key="1">
    <source>
        <dbReference type="ARBA" id="ARBA00008881"/>
    </source>
</evidence>
<dbReference type="STRING" id="1447883.A0A2B7YIQ2"/>
<evidence type="ECO:0000256" key="5">
    <source>
        <dbReference type="ARBA" id="ARBA00023159"/>
    </source>
</evidence>
<keyword evidence="4" id="KW-0805">Transcription regulation</keyword>
<keyword evidence="3" id="KW-0749">Sporulation</keyword>
<feature type="compositionally biased region" description="Pro residues" evidence="8">
    <location>
        <begin position="109"/>
        <end position="118"/>
    </location>
</feature>
<evidence type="ECO:0000256" key="2">
    <source>
        <dbReference type="ARBA" id="ARBA00015342"/>
    </source>
</evidence>
<dbReference type="EMBL" id="PDNA01000039">
    <property type="protein sequence ID" value="PGH20738.1"/>
    <property type="molecule type" value="Genomic_DNA"/>
</dbReference>
<dbReference type="GO" id="GO:0030435">
    <property type="term" value="P:sporulation resulting in formation of a cellular spore"/>
    <property type="evidence" value="ECO:0007669"/>
    <property type="project" value="UniProtKB-KW"/>
</dbReference>
<evidence type="ECO:0000256" key="7">
    <source>
        <dbReference type="ARBA" id="ARBA00023321"/>
    </source>
</evidence>
<feature type="compositionally biased region" description="Low complexity" evidence="8">
    <location>
        <begin position="270"/>
        <end position="287"/>
    </location>
</feature>
<dbReference type="Proteomes" id="UP000224634">
    <property type="component" value="Unassembled WGS sequence"/>
</dbReference>
<keyword evidence="5" id="KW-0010">Activator</keyword>
<comment type="caution">
    <text evidence="9">The sequence shown here is derived from an EMBL/GenBank/DDBJ whole genome shotgun (WGS) entry which is preliminary data.</text>
</comment>
<gene>
    <name evidence="9" type="ORF">AJ80_03498</name>
</gene>
<feature type="region of interest" description="Disordered" evidence="8">
    <location>
        <begin position="55"/>
        <end position="137"/>
    </location>
</feature>
<reference evidence="9 10" key="1">
    <citation type="submission" date="2017-10" db="EMBL/GenBank/DDBJ databases">
        <title>Comparative genomics in systemic dimorphic fungi from Ajellomycetaceae.</title>
        <authorList>
            <person name="Munoz J.F."/>
            <person name="Mcewen J.G."/>
            <person name="Clay O.K."/>
            <person name="Cuomo C.A."/>
        </authorList>
    </citation>
    <scope>NUCLEOTIDE SEQUENCE [LARGE SCALE GENOMIC DNA]</scope>
    <source>
        <strain evidence="9 10">UAMH7299</strain>
    </source>
</reference>
<protein>
    <recommendedName>
        <fullName evidence="2">Developmental regulatory protein wetA</fullName>
    </recommendedName>
</protein>
<accession>A0A2B7YIQ2</accession>
<evidence type="ECO:0000313" key="10">
    <source>
        <dbReference type="Proteomes" id="UP000224634"/>
    </source>
</evidence>
<keyword evidence="6" id="KW-0804">Transcription</keyword>
<dbReference type="InterPro" id="IPR040112">
    <property type="entry name" value="WetA"/>
</dbReference>
<keyword evidence="10" id="KW-1185">Reference proteome</keyword>
<evidence type="ECO:0000256" key="3">
    <source>
        <dbReference type="ARBA" id="ARBA00022969"/>
    </source>
</evidence>
<dbReference type="AlphaFoldDB" id="A0A2B7YIQ2"/>
<feature type="compositionally biased region" description="Basic residues" evidence="8">
    <location>
        <begin position="293"/>
        <end position="319"/>
    </location>
</feature>
<dbReference type="PANTHER" id="PTHR22934">
    <property type="entry name" value="PROTEIN ESC1/WETA-RELATED"/>
    <property type="match status" value="1"/>
</dbReference>
<feature type="region of interest" description="Disordered" evidence="8">
    <location>
        <begin position="362"/>
        <end position="389"/>
    </location>
</feature>
<proteinExistence type="inferred from homology"/>
<dbReference type="PANTHER" id="PTHR22934:SF25">
    <property type="entry name" value="DEVELOPMENTAL REGULATORY PROTEIN WETA"/>
    <property type="match status" value="1"/>
</dbReference>
<feature type="compositionally biased region" description="Low complexity" evidence="8">
    <location>
        <begin position="320"/>
        <end position="343"/>
    </location>
</feature>
<feature type="compositionally biased region" description="Polar residues" evidence="8">
    <location>
        <begin position="124"/>
        <end position="134"/>
    </location>
</feature>
<evidence type="ECO:0000256" key="6">
    <source>
        <dbReference type="ARBA" id="ARBA00023163"/>
    </source>
</evidence>